<gene>
    <name evidence="2" type="ORF">HYDPIDRAFT_116434</name>
</gene>
<dbReference type="Proteomes" id="UP000053820">
    <property type="component" value="Unassembled WGS sequence"/>
</dbReference>
<keyword evidence="3" id="KW-1185">Reference proteome</keyword>
<feature type="compositionally biased region" description="Polar residues" evidence="1">
    <location>
        <begin position="45"/>
        <end position="59"/>
    </location>
</feature>
<feature type="region of interest" description="Disordered" evidence="1">
    <location>
        <begin position="45"/>
        <end position="75"/>
    </location>
</feature>
<reference evidence="2 3" key="1">
    <citation type="submission" date="2014-04" db="EMBL/GenBank/DDBJ databases">
        <title>Evolutionary Origins and Diversification of the Mycorrhizal Mutualists.</title>
        <authorList>
            <consortium name="DOE Joint Genome Institute"/>
            <consortium name="Mycorrhizal Genomics Consortium"/>
            <person name="Kohler A."/>
            <person name="Kuo A."/>
            <person name="Nagy L.G."/>
            <person name="Floudas D."/>
            <person name="Copeland A."/>
            <person name="Barry K.W."/>
            <person name="Cichocki N."/>
            <person name="Veneault-Fourrey C."/>
            <person name="LaButti K."/>
            <person name="Lindquist E.A."/>
            <person name="Lipzen A."/>
            <person name="Lundell T."/>
            <person name="Morin E."/>
            <person name="Murat C."/>
            <person name="Riley R."/>
            <person name="Ohm R."/>
            <person name="Sun H."/>
            <person name="Tunlid A."/>
            <person name="Henrissat B."/>
            <person name="Grigoriev I.V."/>
            <person name="Hibbett D.S."/>
            <person name="Martin F."/>
        </authorList>
    </citation>
    <scope>NUCLEOTIDE SEQUENCE [LARGE SCALE GENOMIC DNA]</scope>
    <source>
        <strain evidence="2 3">MD-312</strain>
    </source>
</reference>
<proteinExistence type="predicted"/>
<protein>
    <submittedName>
        <fullName evidence="2">Uncharacterized protein</fullName>
    </submittedName>
</protein>
<organism evidence="2 3">
    <name type="scientific">Hydnomerulius pinastri MD-312</name>
    <dbReference type="NCBI Taxonomy" id="994086"/>
    <lineage>
        <taxon>Eukaryota</taxon>
        <taxon>Fungi</taxon>
        <taxon>Dikarya</taxon>
        <taxon>Basidiomycota</taxon>
        <taxon>Agaricomycotina</taxon>
        <taxon>Agaricomycetes</taxon>
        <taxon>Agaricomycetidae</taxon>
        <taxon>Boletales</taxon>
        <taxon>Boletales incertae sedis</taxon>
        <taxon>Leucogyrophana</taxon>
    </lineage>
</organism>
<evidence type="ECO:0000313" key="3">
    <source>
        <dbReference type="Proteomes" id="UP000053820"/>
    </source>
</evidence>
<dbReference type="AlphaFoldDB" id="A0A0C9V6B2"/>
<name>A0A0C9V6B2_9AGAM</name>
<accession>A0A0C9V6B2</accession>
<dbReference type="HOGENOM" id="CLU_1468353_0_0_1"/>
<evidence type="ECO:0000256" key="1">
    <source>
        <dbReference type="SAM" id="MobiDB-lite"/>
    </source>
</evidence>
<dbReference type="EMBL" id="KN839865">
    <property type="protein sequence ID" value="KIJ61139.1"/>
    <property type="molecule type" value="Genomic_DNA"/>
</dbReference>
<evidence type="ECO:0000313" key="2">
    <source>
        <dbReference type="EMBL" id="KIJ61139.1"/>
    </source>
</evidence>
<sequence length="184" mass="20399">MGPYSVRQMYGSVCMRMCPAVRRLLRASLITRSCSVRKLAARSMSQTTQTSSCPGNSANWAPPAAKRPSTHSMTDTHVMRRFQCGRAIGAPGTQHETIVINVQTEMENQVFDASKMSWRCTDLLIFSGCFEIHIQKEVCHSGASERSSSPNTKYTNLDRPIESCKYALVVLHRSGTVPLKIDGI</sequence>